<name>A0A8G1VY48_9EURO</name>
<dbReference type="EMBL" id="KZ824652">
    <property type="protein sequence ID" value="RAK76023.1"/>
    <property type="molecule type" value="Genomic_DNA"/>
</dbReference>
<dbReference type="InterPro" id="IPR053228">
    <property type="entry name" value="Stereospecific_Lipase"/>
</dbReference>
<proteinExistence type="predicted"/>
<dbReference type="GeneID" id="63865294"/>
<dbReference type="VEuPathDB" id="FungiDB:BO72DRAFT_487071"/>
<keyword evidence="2" id="KW-1185">Reference proteome</keyword>
<organism evidence="1 2">
    <name type="scientific">Aspergillus fijiensis CBS 313.89</name>
    <dbReference type="NCBI Taxonomy" id="1448319"/>
    <lineage>
        <taxon>Eukaryota</taxon>
        <taxon>Fungi</taxon>
        <taxon>Dikarya</taxon>
        <taxon>Ascomycota</taxon>
        <taxon>Pezizomycotina</taxon>
        <taxon>Eurotiomycetes</taxon>
        <taxon>Eurotiomycetidae</taxon>
        <taxon>Eurotiales</taxon>
        <taxon>Aspergillaceae</taxon>
        <taxon>Aspergillus</taxon>
    </lineage>
</organism>
<evidence type="ECO:0000313" key="2">
    <source>
        <dbReference type="Proteomes" id="UP000249789"/>
    </source>
</evidence>
<dbReference type="OrthoDB" id="4605274at2759"/>
<protein>
    <submittedName>
        <fullName evidence="1">Alpha/beta-hydrolase</fullName>
    </submittedName>
</protein>
<dbReference type="Proteomes" id="UP000249789">
    <property type="component" value="Unassembled WGS sequence"/>
</dbReference>
<dbReference type="AlphaFoldDB" id="A0A8G1VY48"/>
<sequence length="525" mass="56939">MYLDNGKTEVKAAIVAVTVIFSPGEKPDEPFAQHSWSFDHRGSGLSSGCSEACNFERMTSLQGTRGRVLETDTGFLIGIFVGVLSSCPTLLANCSLESTPAPTLLSILTDATHEPGVNGRVSDLARAVQARLAGNIAPPITGNGSLPLVWKIIEKIFASGRQFTLVDLALKIVTSELLSQDILMGLNQYQTSRLNLLHNRNPVLAYQPLYPRKAAQDVPYSVAEETLRAAIYIQDDLTRRKGELKPVLLVPGSAIPAGSMFQSNLAKLQKAIPEVSMAWVNVPSASLGDVQVNSEYIAYAINYITALSESNLTVIAWSQGGLNTQWAFKYWPSTRAVVTDLIAISPDFHGTVETTLVCPIFSNVVCTPAIWQQAWHAGFVRALRRVGGDSAYVPTTTVYSSYDQIVQPMSGKQASGILQGSPVADVSNNHLQTICRDRPGGGLYTHEGVLYSSLAWALIADALQHDGPGDPSRLNLTNVCGQWLPPQLGMEDVKRTEGLLLIAVAEVLKYKPKIFQEPEVADYAW</sequence>
<evidence type="ECO:0000313" key="1">
    <source>
        <dbReference type="EMBL" id="RAK76023.1"/>
    </source>
</evidence>
<dbReference type="SUPFAM" id="SSF53474">
    <property type="entry name" value="alpha/beta-Hydrolases"/>
    <property type="match status" value="1"/>
</dbReference>
<keyword evidence="1" id="KW-0378">Hydrolase</keyword>
<gene>
    <name evidence="1" type="ORF">BO72DRAFT_487071</name>
</gene>
<dbReference type="Gene3D" id="3.40.50.1820">
    <property type="entry name" value="alpha/beta hydrolase"/>
    <property type="match status" value="1"/>
</dbReference>
<dbReference type="PANTHER" id="PTHR37574">
    <property type="entry name" value="LIPASE B"/>
    <property type="match status" value="1"/>
</dbReference>
<dbReference type="PANTHER" id="PTHR37574:SF1">
    <property type="entry name" value="LIPASE B"/>
    <property type="match status" value="1"/>
</dbReference>
<accession>A0A8G1VY48</accession>
<reference evidence="1 2" key="1">
    <citation type="submission" date="2018-02" db="EMBL/GenBank/DDBJ databases">
        <title>The genomes of Aspergillus section Nigri reveals drivers in fungal speciation.</title>
        <authorList>
            <consortium name="DOE Joint Genome Institute"/>
            <person name="Vesth T.C."/>
            <person name="Nybo J."/>
            <person name="Theobald S."/>
            <person name="Brandl J."/>
            <person name="Frisvad J.C."/>
            <person name="Nielsen K.F."/>
            <person name="Lyhne E.K."/>
            <person name="Kogle M.E."/>
            <person name="Kuo A."/>
            <person name="Riley R."/>
            <person name="Clum A."/>
            <person name="Nolan M."/>
            <person name="Lipzen A."/>
            <person name="Salamov A."/>
            <person name="Henrissat B."/>
            <person name="Wiebenga A."/>
            <person name="De vries R.P."/>
            <person name="Grigoriev I.V."/>
            <person name="Mortensen U.H."/>
            <person name="Andersen M.R."/>
            <person name="Baker S.E."/>
        </authorList>
    </citation>
    <scope>NUCLEOTIDE SEQUENCE [LARGE SCALE GENOMIC DNA]</scope>
    <source>
        <strain evidence="1 2">CBS 313.89</strain>
    </source>
</reference>
<dbReference type="GO" id="GO:0016787">
    <property type="term" value="F:hydrolase activity"/>
    <property type="evidence" value="ECO:0007669"/>
    <property type="project" value="UniProtKB-KW"/>
</dbReference>
<dbReference type="InterPro" id="IPR029058">
    <property type="entry name" value="AB_hydrolase_fold"/>
</dbReference>
<dbReference type="RefSeq" id="XP_040800033.1">
    <property type="nucleotide sequence ID" value="XM_040947961.1"/>
</dbReference>